<reference evidence="1 2" key="1">
    <citation type="journal article" date="2024" name="Ann. Entomol. Soc. Am.">
        <title>Genomic analyses of the southern and eastern yellowjacket wasps (Hymenoptera: Vespidae) reveal evolutionary signatures of social life.</title>
        <authorList>
            <person name="Catto M.A."/>
            <person name="Caine P.B."/>
            <person name="Orr S.E."/>
            <person name="Hunt B.G."/>
            <person name="Goodisman M.A.D."/>
        </authorList>
    </citation>
    <scope>NUCLEOTIDE SEQUENCE [LARGE SCALE GENOMIC DNA]</scope>
    <source>
        <strain evidence="1">233</strain>
        <tissue evidence="1">Head and thorax</tissue>
    </source>
</reference>
<keyword evidence="2" id="KW-1185">Reference proteome</keyword>
<proteinExistence type="predicted"/>
<protein>
    <submittedName>
        <fullName evidence="1">Uncharacterized protein</fullName>
    </submittedName>
</protein>
<dbReference type="AlphaFoldDB" id="A0ABD2AD46"/>
<dbReference type="EMBL" id="JAUDFV010000152">
    <property type="protein sequence ID" value="KAL2718267.1"/>
    <property type="molecule type" value="Genomic_DNA"/>
</dbReference>
<name>A0ABD2AD46_VESSQ</name>
<dbReference type="Proteomes" id="UP001607302">
    <property type="component" value="Unassembled WGS sequence"/>
</dbReference>
<evidence type="ECO:0000313" key="2">
    <source>
        <dbReference type="Proteomes" id="UP001607302"/>
    </source>
</evidence>
<evidence type="ECO:0000313" key="1">
    <source>
        <dbReference type="EMBL" id="KAL2718267.1"/>
    </source>
</evidence>
<comment type="caution">
    <text evidence="1">The sequence shown here is derived from an EMBL/GenBank/DDBJ whole genome shotgun (WGS) entry which is preliminary data.</text>
</comment>
<accession>A0ABD2AD46</accession>
<gene>
    <name evidence="1" type="ORF">V1478_012143</name>
</gene>
<organism evidence="1 2">
    <name type="scientific">Vespula squamosa</name>
    <name type="common">Southern yellow jacket</name>
    <name type="synonym">Wasp</name>
    <dbReference type="NCBI Taxonomy" id="30214"/>
    <lineage>
        <taxon>Eukaryota</taxon>
        <taxon>Metazoa</taxon>
        <taxon>Ecdysozoa</taxon>
        <taxon>Arthropoda</taxon>
        <taxon>Hexapoda</taxon>
        <taxon>Insecta</taxon>
        <taxon>Pterygota</taxon>
        <taxon>Neoptera</taxon>
        <taxon>Endopterygota</taxon>
        <taxon>Hymenoptera</taxon>
        <taxon>Apocrita</taxon>
        <taxon>Aculeata</taxon>
        <taxon>Vespoidea</taxon>
        <taxon>Vespidae</taxon>
        <taxon>Vespinae</taxon>
        <taxon>Vespula</taxon>
    </lineage>
</organism>
<sequence length="68" mass="7609">MRDPYTWRSSYTIVRSSRRCVPSPTISSQPTNQPVSPSDIILVKPLVARLSSISNSHKVRSSKKVEVP</sequence>